<dbReference type="SUPFAM" id="SSF48452">
    <property type="entry name" value="TPR-like"/>
    <property type="match status" value="1"/>
</dbReference>
<evidence type="ECO:0000313" key="2">
    <source>
        <dbReference type="Proteomes" id="UP001597138"/>
    </source>
</evidence>
<proteinExistence type="predicted"/>
<dbReference type="InterPro" id="IPR011990">
    <property type="entry name" value="TPR-like_helical_dom_sf"/>
</dbReference>
<evidence type="ECO:0008006" key="3">
    <source>
        <dbReference type="Google" id="ProtNLM"/>
    </source>
</evidence>
<dbReference type="Gene3D" id="1.25.40.10">
    <property type="entry name" value="Tetratricopeptide repeat domain"/>
    <property type="match status" value="1"/>
</dbReference>
<name>A0ABW4HGK4_9FLAO</name>
<comment type="caution">
    <text evidence="1">The sequence shown here is derived from an EMBL/GenBank/DDBJ whole genome shotgun (WGS) entry which is preliminary data.</text>
</comment>
<evidence type="ECO:0000313" key="1">
    <source>
        <dbReference type="EMBL" id="MFD1604177.1"/>
    </source>
</evidence>
<dbReference type="EMBL" id="JBHUDZ010000012">
    <property type="protein sequence ID" value="MFD1604177.1"/>
    <property type="molecule type" value="Genomic_DNA"/>
</dbReference>
<dbReference type="PROSITE" id="PS51257">
    <property type="entry name" value="PROKAR_LIPOPROTEIN"/>
    <property type="match status" value="1"/>
</dbReference>
<sequence>MKYFFLILLTVTILSCNNKKAYYTEEESEHIEVHEEIEKIDKEFQKFQTILVKLYKEGEKNPRKVLLQIDTLIALNNKEKEKYKVQIKSDVNESLFSLKAELFYKIGQYEESIKELNKSKYKSGDAAVTYAANYIKLKDYEKAKSFVDSIGKGWYLYDYALGNYFECVGNKTQALKIYKEIKEDKTIKHYAYYKLAVNRFDELQKSDATLLNEIYYPTEDPSFEIADSDNENRNKIFKLMEELPENQEWAGTSILESPQINDKNYYLVRVTNKDKEEFNYFIYEETFEIKFLDTKSKKIMTLDEWRKSKSLLYRLFN</sequence>
<dbReference type="Proteomes" id="UP001597138">
    <property type="component" value="Unassembled WGS sequence"/>
</dbReference>
<organism evidence="1 2">
    <name type="scientific">Flavobacterium artemisiae</name>
    <dbReference type="NCBI Taxonomy" id="2126556"/>
    <lineage>
        <taxon>Bacteria</taxon>
        <taxon>Pseudomonadati</taxon>
        <taxon>Bacteroidota</taxon>
        <taxon>Flavobacteriia</taxon>
        <taxon>Flavobacteriales</taxon>
        <taxon>Flavobacteriaceae</taxon>
        <taxon>Flavobacterium</taxon>
    </lineage>
</organism>
<protein>
    <recommendedName>
        <fullName evidence="3">Tetratricopeptide repeat-containing protein</fullName>
    </recommendedName>
</protein>
<gene>
    <name evidence="1" type="ORF">ACFSC2_15655</name>
</gene>
<keyword evidence="2" id="KW-1185">Reference proteome</keyword>
<accession>A0ABW4HGK4</accession>
<dbReference type="RefSeq" id="WP_379814443.1">
    <property type="nucleotide sequence ID" value="NZ_JBHUDZ010000012.1"/>
</dbReference>
<reference evidence="2" key="1">
    <citation type="journal article" date="2019" name="Int. J. Syst. Evol. Microbiol.">
        <title>The Global Catalogue of Microorganisms (GCM) 10K type strain sequencing project: providing services to taxonomists for standard genome sequencing and annotation.</title>
        <authorList>
            <consortium name="The Broad Institute Genomics Platform"/>
            <consortium name="The Broad Institute Genome Sequencing Center for Infectious Disease"/>
            <person name="Wu L."/>
            <person name="Ma J."/>
        </authorList>
    </citation>
    <scope>NUCLEOTIDE SEQUENCE [LARGE SCALE GENOMIC DNA]</scope>
    <source>
        <strain evidence="2">CCUG 70865</strain>
    </source>
</reference>